<dbReference type="EMBL" id="WVUH01000647">
    <property type="protein sequence ID" value="MBO4210870.1"/>
    <property type="molecule type" value="Genomic_DNA"/>
</dbReference>
<evidence type="ECO:0000256" key="1">
    <source>
        <dbReference type="SAM" id="MobiDB-lite"/>
    </source>
</evidence>
<comment type="caution">
    <text evidence="2">The sequence shown here is derived from an EMBL/GenBank/DDBJ whole genome shotgun (WGS) entry which is preliminary data.</text>
</comment>
<organism evidence="2 3">
    <name type="scientific">Micromonospora echinofusca</name>
    <dbReference type="NCBI Taxonomy" id="47858"/>
    <lineage>
        <taxon>Bacteria</taxon>
        <taxon>Bacillati</taxon>
        <taxon>Actinomycetota</taxon>
        <taxon>Actinomycetes</taxon>
        <taxon>Micromonosporales</taxon>
        <taxon>Micromonosporaceae</taxon>
        <taxon>Micromonospora</taxon>
    </lineage>
</organism>
<proteinExistence type="predicted"/>
<feature type="region of interest" description="Disordered" evidence="1">
    <location>
        <begin position="82"/>
        <end position="104"/>
    </location>
</feature>
<sequence>TARPVPTTPRQILDAFDTVIDEAEAAGEITDTVADKLRDRVESVREKLDDKPKELRKKLLELRRELARSELPDSVRQRLADLMNPLTNAGNDSVGGTDGDDSDD</sequence>
<protein>
    <submittedName>
        <fullName evidence="2">Uncharacterized protein</fullName>
    </submittedName>
</protein>
<keyword evidence="3" id="KW-1185">Reference proteome</keyword>
<evidence type="ECO:0000313" key="2">
    <source>
        <dbReference type="EMBL" id="MBO4210870.1"/>
    </source>
</evidence>
<evidence type="ECO:0000313" key="3">
    <source>
        <dbReference type="Proteomes" id="UP000823521"/>
    </source>
</evidence>
<reference evidence="2 3" key="1">
    <citation type="submission" date="2019-12" db="EMBL/GenBank/DDBJ databases">
        <title>Whole genome sequencing of endophytic Actinobacterium Micromonospora sp. MPMI6T.</title>
        <authorList>
            <person name="Evv R."/>
            <person name="Podile A.R."/>
        </authorList>
    </citation>
    <scope>NUCLEOTIDE SEQUENCE [LARGE SCALE GENOMIC DNA]</scope>
    <source>
        <strain evidence="2 3">MPMI6</strain>
    </source>
</reference>
<dbReference type="Proteomes" id="UP000823521">
    <property type="component" value="Unassembled WGS sequence"/>
</dbReference>
<name>A0ABS3W259_MICEH</name>
<feature type="non-terminal residue" evidence="2">
    <location>
        <position position="1"/>
    </location>
</feature>
<gene>
    <name evidence="2" type="ORF">GSF22_33495</name>
</gene>
<accession>A0ABS3W259</accession>